<evidence type="ECO:0000256" key="13">
    <source>
        <dbReference type="SAM" id="SignalP"/>
    </source>
</evidence>
<evidence type="ECO:0000256" key="11">
    <source>
        <dbReference type="PROSITE-ProRule" id="PRU01360"/>
    </source>
</evidence>
<evidence type="ECO:0000256" key="12">
    <source>
        <dbReference type="RuleBase" id="RU003357"/>
    </source>
</evidence>
<keyword evidence="6" id="KW-0408">Iron</keyword>
<evidence type="ECO:0000256" key="2">
    <source>
        <dbReference type="ARBA" id="ARBA00022448"/>
    </source>
</evidence>
<evidence type="ECO:0000256" key="9">
    <source>
        <dbReference type="ARBA" id="ARBA00023136"/>
    </source>
</evidence>
<keyword evidence="9 11" id="KW-0472">Membrane</keyword>
<dbReference type="AlphaFoldDB" id="A0A1G7AF59"/>
<dbReference type="InterPro" id="IPR012910">
    <property type="entry name" value="Plug_dom"/>
</dbReference>
<dbReference type="GO" id="GO:0009279">
    <property type="term" value="C:cell outer membrane"/>
    <property type="evidence" value="ECO:0007669"/>
    <property type="project" value="UniProtKB-SubCell"/>
</dbReference>
<evidence type="ECO:0000256" key="5">
    <source>
        <dbReference type="ARBA" id="ARBA00022692"/>
    </source>
</evidence>
<keyword evidence="17" id="KW-1185">Reference proteome</keyword>
<keyword evidence="4" id="KW-0410">Iron transport</keyword>
<feature type="domain" description="TonB-dependent receptor-like beta-barrel" evidence="14">
    <location>
        <begin position="284"/>
        <end position="645"/>
    </location>
</feature>
<keyword evidence="7" id="KW-0406">Ion transport</keyword>
<reference evidence="16 17" key="1">
    <citation type="submission" date="2016-10" db="EMBL/GenBank/DDBJ databases">
        <authorList>
            <person name="de Groot N.N."/>
        </authorList>
    </citation>
    <scope>NUCLEOTIDE SEQUENCE [LARGE SCALE GENOMIC DNA]</scope>
    <source>
        <strain evidence="16 17">DSM 16957</strain>
    </source>
</reference>
<sequence length="737" mass="80513">MPRCYRPATLALALAAALPAFAQDEAATPSQLDAITVTAQRRAEDPQKIPLAITTVSAEKLDVLGSGGEDIRFLAGRLPSLNIESSFGRAFPRFYIRGLGNGDFDLNASQPVSLIYDEVVLENPLLKGFPVFDLDRLELLRGPQGSLFGRNTPAGVLKFESVQPSQERSGYGQFAYGRFDTLNAEGAIGGGLGEDWSARVSGLYQRRGDWVDNLASGRSDEYEGYREFAGRAQFLYEPSDSSRALFNVHLRDLDGTARLFRANIFKPGTNELVDDFRRGFIAIDGVNQQDLRNVGGSARLSFDLGRVTLYSVTGYETVDSYSRGDIDGGFGASYAPPFGPGFIPFDAQSADGLPDHRQITQELRLASNEWGAFDWQAGLFLFDEDITIDSFNFNTFSGQQNGYAVQNQRNKAYALFTSGEYDLSDSLRLAGGLRFTRDEKDFSAQRLVSPIGGGATGVLTAKPSDSNVSGDLSASWFIDADRTVYARYARGFRAPSIQGRLLFGDSISVADSETVDSVELGFKSNLWDGRARFNIAAFAYEVKDQQLTAVGGSTNFNTLINAEKSIGRGIEVDLDAYVTDNLLLTFGYSHNKTEIRDRGLAIAPCGGGCTVLDPAGPTAGTVSIYGNPLPQAPKNVANVTARYSIPVGENEIFIYTDWAYRSEINFFLYEAAEFRGKALMEGGLRTGYSWNYGKHELALFGRNITDKLVAVGGIDFNNLTGFVNEPRVWGIEFTTTF</sequence>
<protein>
    <submittedName>
        <fullName evidence="16">Iron complex outermembrane recepter protein</fullName>
    </submittedName>
</protein>
<keyword evidence="8 12" id="KW-0798">TonB box</keyword>
<dbReference type="PROSITE" id="PS52016">
    <property type="entry name" value="TONB_DEPENDENT_REC_3"/>
    <property type="match status" value="1"/>
</dbReference>
<comment type="subcellular location">
    <subcellularLocation>
        <location evidence="1 11">Cell outer membrane</location>
        <topology evidence="1 11">Multi-pass membrane protein</topology>
    </subcellularLocation>
</comment>
<feature type="signal peptide" evidence="13">
    <location>
        <begin position="1"/>
        <end position="22"/>
    </location>
</feature>
<comment type="similarity">
    <text evidence="11 12">Belongs to the TonB-dependent receptor family.</text>
</comment>
<feature type="domain" description="TonB-dependent receptor plug" evidence="15">
    <location>
        <begin position="46"/>
        <end position="156"/>
    </location>
</feature>
<evidence type="ECO:0000313" key="17">
    <source>
        <dbReference type="Proteomes" id="UP000199603"/>
    </source>
</evidence>
<evidence type="ECO:0000256" key="1">
    <source>
        <dbReference type="ARBA" id="ARBA00004571"/>
    </source>
</evidence>
<dbReference type="PANTHER" id="PTHR32552">
    <property type="entry name" value="FERRICHROME IRON RECEPTOR-RELATED"/>
    <property type="match status" value="1"/>
</dbReference>
<keyword evidence="2 11" id="KW-0813">Transport</keyword>
<keyword evidence="3 11" id="KW-1134">Transmembrane beta strand</keyword>
<keyword evidence="13" id="KW-0732">Signal</keyword>
<evidence type="ECO:0000313" key="16">
    <source>
        <dbReference type="EMBL" id="SDE12655.1"/>
    </source>
</evidence>
<dbReference type="Pfam" id="PF00593">
    <property type="entry name" value="TonB_dep_Rec_b-barrel"/>
    <property type="match status" value="1"/>
</dbReference>
<evidence type="ECO:0000256" key="6">
    <source>
        <dbReference type="ARBA" id="ARBA00023004"/>
    </source>
</evidence>
<evidence type="ECO:0000256" key="10">
    <source>
        <dbReference type="ARBA" id="ARBA00023237"/>
    </source>
</evidence>
<dbReference type="Gene3D" id="2.40.170.20">
    <property type="entry name" value="TonB-dependent receptor, beta-barrel domain"/>
    <property type="match status" value="1"/>
</dbReference>
<dbReference type="InterPro" id="IPR039426">
    <property type="entry name" value="TonB-dep_rcpt-like"/>
</dbReference>
<dbReference type="Pfam" id="PF07715">
    <property type="entry name" value="Plug"/>
    <property type="match status" value="1"/>
</dbReference>
<evidence type="ECO:0000256" key="4">
    <source>
        <dbReference type="ARBA" id="ARBA00022496"/>
    </source>
</evidence>
<evidence type="ECO:0000259" key="15">
    <source>
        <dbReference type="Pfam" id="PF07715"/>
    </source>
</evidence>
<dbReference type="InterPro" id="IPR036942">
    <property type="entry name" value="Beta-barrel_TonB_sf"/>
</dbReference>
<dbReference type="OrthoDB" id="127311at2"/>
<dbReference type="SUPFAM" id="SSF56935">
    <property type="entry name" value="Porins"/>
    <property type="match status" value="1"/>
</dbReference>
<organism evidence="16 17">
    <name type="scientific">Aquimonas voraii</name>
    <dbReference type="NCBI Taxonomy" id="265719"/>
    <lineage>
        <taxon>Bacteria</taxon>
        <taxon>Pseudomonadati</taxon>
        <taxon>Pseudomonadota</taxon>
        <taxon>Gammaproteobacteria</taxon>
        <taxon>Lysobacterales</taxon>
        <taxon>Lysobacteraceae</taxon>
        <taxon>Aquimonas</taxon>
    </lineage>
</organism>
<dbReference type="STRING" id="265719.SAMN04488509_12310"/>
<dbReference type="RefSeq" id="WP_091246071.1">
    <property type="nucleotide sequence ID" value="NZ_FNAG01000023.1"/>
</dbReference>
<dbReference type="PANTHER" id="PTHR32552:SF81">
    <property type="entry name" value="TONB-DEPENDENT OUTER MEMBRANE RECEPTOR"/>
    <property type="match status" value="1"/>
</dbReference>
<keyword evidence="5 11" id="KW-0812">Transmembrane</keyword>
<name>A0A1G7AF59_9GAMM</name>
<dbReference type="EMBL" id="FNAG01000023">
    <property type="protein sequence ID" value="SDE12655.1"/>
    <property type="molecule type" value="Genomic_DNA"/>
</dbReference>
<evidence type="ECO:0000256" key="3">
    <source>
        <dbReference type="ARBA" id="ARBA00022452"/>
    </source>
</evidence>
<keyword evidence="10 11" id="KW-0998">Cell outer membrane</keyword>
<evidence type="ECO:0000256" key="8">
    <source>
        <dbReference type="ARBA" id="ARBA00023077"/>
    </source>
</evidence>
<dbReference type="GO" id="GO:0006826">
    <property type="term" value="P:iron ion transport"/>
    <property type="evidence" value="ECO:0007669"/>
    <property type="project" value="UniProtKB-KW"/>
</dbReference>
<feature type="chain" id="PRO_5011591521" evidence="13">
    <location>
        <begin position="23"/>
        <end position="737"/>
    </location>
</feature>
<evidence type="ECO:0000259" key="14">
    <source>
        <dbReference type="Pfam" id="PF00593"/>
    </source>
</evidence>
<proteinExistence type="inferred from homology"/>
<gene>
    <name evidence="16" type="ORF">SAMN04488509_12310</name>
</gene>
<dbReference type="InterPro" id="IPR000531">
    <property type="entry name" value="Beta-barrel_TonB"/>
</dbReference>
<dbReference type="Proteomes" id="UP000199603">
    <property type="component" value="Unassembled WGS sequence"/>
</dbReference>
<accession>A0A1G7AF59</accession>
<evidence type="ECO:0000256" key="7">
    <source>
        <dbReference type="ARBA" id="ARBA00023065"/>
    </source>
</evidence>